<accession>A0A9P0N3Q0</accession>
<dbReference type="Proteomes" id="UP001153321">
    <property type="component" value="Chromosome 20"/>
</dbReference>
<evidence type="ECO:0000313" key="2">
    <source>
        <dbReference type="Proteomes" id="UP001153321"/>
    </source>
</evidence>
<name>A0A9P0N3Q0_SPOLI</name>
<gene>
    <name evidence="1" type="ORF">SPLIT_LOCUS5760</name>
</gene>
<dbReference type="EMBL" id="LR824551">
    <property type="protein sequence ID" value="CAH1640404.1"/>
    <property type="molecule type" value="Genomic_DNA"/>
</dbReference>
<evidence type="ECO:0000313" key="1">
    <source>
        <dbReference type="EMBL" id="CAH1640404.1"/>
    </source>
</evidence>
<organism evidence="1 2">
    <name type="scientific">Spodoptera littoralis</name>
    <name type="common">Egyptian cotton leafworm</name>
    <dbReference type="NCBI Taxonomy" id="7109"/>
    <lineage>
        <taxon>Eukaryota</taxon>
        <taxon>Metazoa</taxon>
        <taxon>Ecdysozoa</taxon>
        <taxon>Arthropoda</taxon>
        <taxon>Hexapoda</taxon>
        <taxon>Insecta</taxon>
        <taxon>Pterygota</taxon>
        <taxon>Neoptera</taxon>
        <taxon>Endopterygota</taxon>
        <taxon>Lepidoptera</taxon>
        <taxon>Glossata</taxon>
        <taxon>Ditrysia</taxon>
        <taxon>Noctuoidea</taxon>
        <taxon>Noctuidae</taxon>
        <taxon>Amphipyrinae</taxon>
        <taxon>Spodoptera</taxon>
    </lineage>
</organism>
<dbReference type="AlphaFoldDB" id="A0A9P0N3Q0"/>
<proteinExistence type="predicted"/>
<protein>
    <submittedName>
        <fullName evidence="1">Uncharacterized protein</fullName>
    </submittedName>
</protein>
<reference evidence="1" key="1">
    <citation type="submission" date="2022-02" db="EMBL/GenBank/DDBJ databases">
        <authorList>
            <person name="King R."/>
        </authorList>
    </citation>
    <scope>NUCLEOTIDE SEQUENCE</scope>
</reference>
<sequence>MCWFLLGEIQHQLRQALLNVFDIDSVAALAQSVRGRSQAGFGDQTLSHFHHQGQSIVTQLRLIVLEGSVQKFFYNILFYGMLHIRCYGRRINTVLVVLVAITSHFQRIITHKFGKLLTNKSICRKTKTFHK</sequence>
<keyword evidence="2" id="KW-1185">Reference proteome</keyword>